<feature type="domain" description="DUF7927" evidence="4">
    <location>
        <begin position="1816"/>
        <end position="1941"/>
    </location>
</feature>
<evidence type="ECO:0000313" key="5">
    <source>
        <dbReference type="EMBL" id="TFH54859.1"/>
    </source>
</evidence>
<sequence>MRQASITYIRSAWKGIMGFHKPEHPPARNAFRRSRGARSKKRSEFITYFRRSKVLASGMILALGSTLIGSPALAEPVSEITAKWASGTPETLTTGQVLNTEVRINLNDDQPAPDDTVNENFTANFTVANAEFTQIPESCLVEGVTPQSAISDDGTELTCNFGEQVEGTALALQVPLQVKGSTGDTVTFDARVGDVNADQLVANIENPFMMDIDWTNPTAIAQSSGNQRAVQFEWTLYWGEGSDPGPDSVSYNLNAVPSAGSVTSIGNCGPFEDASPSGHPNSGITDPADQVAPFPECNITGTGANATMTLSGLDYSKTQVPSKDSGGNALPADRVAIASGKIIVNVTAANPGNVVLTSSAPEYQAPSGGVANDDPSNNTVDKTWRNPGGWVSTWDRPHTNSGGQPHDDTYRVSQGTEVLSRSYFAEAVTQSNLPANTSLILCHILDNKYTEYTGATTAVHPSAEPIPGATIQYFVGAVPGLNPNQANYNPGAVSCGDLAGSNPDAGTGWLTTEPADKSTIKAVRAVMTKGDLQGHIRALLEVTQTIKPSTPVGTDVWQFSHNFQGGTGWFPAVLPTAGGNTVAQPARYPTTNAHRDLLRVVGLTPNIRKSVDNPSLRVGEEAEFTLAYSANGGTSAPETVDDFVIVDKLPAGLTYVEGSATVDPTVTEENGAQVLTWNLDGVQTNETQELTYRATANEKAAPGERLVNSANATVQGRTSGESEASVTISQDGRTIIGKSADQNFIPNVDGNGSGEGSWTVSLRSDDPFPQSFTDLIDILPYNGDERGTDFSGNYSVEDVVLSDGGTVYYTTASVNDLSDDPADASNGAAGNIDGNTVGWTDTKPADASSITAIRVIAGELLPSAERSFQVKISTDGAEGGDTYVNRVQGRASHTELVMRISAPTIVSQYYAYDLKKYVMNSAGEWVDAQDENEAEWPQLAPTDTAKYKFVVTNTGQGDLTNIVVSDPLFGDDPVWTIEELASGDSVESEEFEFDLSGTDSEVLRNEACAVTELPADSSQEELINPCDEANVLVGGYVFSKTSDPASGSAVKIGDTITYKVQVKHTGEAPISGASITDNLEAVLDDADYNDDVQASAGEAVVEGDTLTWNGDLAKGDVVDITYTVTTKDGGDDVLTNVVTSPDDRATCVAAPDENPDCTTEHFMGGYVFSKTSDPASGSAVNLGDTITYKVQVKHTGEAPISGASITDNLEAVLDDADYNDDVQASAGEAVVEGDTLTWNGDLAKGDVVDITYTVTTKDGGDDVLTNVVTSPDDRATCVAAPDENPDCTTEHFMGGYVFSKTSDPASGSAVKIGDTITYKVQVKHTGEAPISGASITDNLEAVLDDADYNDDVQASAGEAVVEGDTLTWNGDLAKGDVVDITYTVTTKDGGDDVLTNVVTSPDDRATCVAAPDENPDCTTEHFMGGYVFSKTSDPASGSAVNLGDTITYKVQVKHTGEAPISGASITDNLEAVLDDADYNDDVQASAGEAVVEGDTLTWNGDLAKGDVVDITYTVTTKDGGDDVLTNVVTSPDDRATCVAAPDENPDCTTEHFMGGYVFSKTSDPASGSAVNLGDTITYKVQVKHTGEAPISGASITDNLEAVLDDADYNDDVQASAGEAVVEGDTLTWNGDLAKGDVVDITYTVTTKDGGDDVLTNVVTSPDDRATCVAAPDENPDCTTEHFMGGYVFSKTSDPASGSAVKIGDTITYKVQVKHTGEAPISGASITDNLEAVLDDADYNDDVQASAGEAVVEGDTLTWNGDLAKGDVVDITYTVTTKDGGDDVLTNVVTSPDDRATCVAAPDENPDCTTEHFMGGYVFSKTSDPASGSAVKIGDTITYKVQVKHTGEAPISGASITDNLEAVLDDADYNDDVQASAGEAVVEGDTLTWNGDLAKGDVVDITYTVTTKDGGDDVLTNVVTSPDDRATCVAAPDENPDCTTEHFMGGYVFSKTSDPASGSAVKIGDTITYKVQVKHTGEAPISGASITDNLEAVLDDADYNDDVQASAGEAVVEGDTLTWNGDLAKGDVVDITYTVTTKDGGDDVLTNVVTSPDDRATCVAAPDENPDCTTEHFMGGYVFSKTSDPASGSAVNLGDTITYKVQVKHTGEAPISGASITDNLEAVLDDADYNDDVQASAGEAVVEGDTLTWNGDLAKGDVVDITYTVTTKDGGDDVLTNVVTSPDDRATCVAAPDENPDCTTEHFMGGYVFSKTSDPASGSAVKIGDTITYKVQVKHVGEAPISGASITDNLEAVLDDADYNDDVQASAGEAVVEGDTLTWNGDLAKGDVVDITYTVTTKDGGDDVLTNVVTSPDDRATCVAAPDENPDCTTEHGINEEPTPDPSEEPTPDPSEEPTPDPSEEPTPDPSEEPTPDPSEEPTPDPSQEPTPDPSQEPTPDPSQEPTPEPSETPKKDENLADTGAQGVLMVLAGGIVLLAVGTMVALANKRRRQQH</sequence>
<keyword evidence="2" id="KW-1133">Transmembrane helix</keyword>
<feature type="domain" description="DUF7927" evidence="4">
    <location>
        <begin position="2076"/>
        <end position="2201"/>
    </location>
</feature>
<gene>
    <name evidence="5" type="ORF">EXY26_12820</name>
</gene>
<feature type="region of interest" description="Disordered" evidence="1">
    <location>
        <begin position="2314"/>
        <end position="2417"/>
    </location>
</feature>
<reference evidence="5 6" key="1">
    <citation type="submission" date="2019-03" db="EMBL/GenBank/DDBJ databases">
        <title>Glutamicibacter sp. LJH19 genome.</title>
        <authorList>
            <person name="Sinai Borker S."/>
            <person name="Kumar R."/>
        </authorList>
    </citation>
    <scope>NUCLEOTIDE SEQUENCE [LARGE SCALE GENOMIC DNA]</scope>
    <source>
        <strain evidence="5 6">LJH19</strain>
    </source>
</reference>
<feature type="domain" description="DUF7927" evidence="4">
    <location>
        <begin position="2206"/>
        <end position="2330"/>
    </location>
</feature>
<proteinExistence type="predicted"/>
<dbReference type="InterPro" id="IPR057687">
    <property type="entry name" value="DUF7927"/>
</dbReference>
<organism evidence="5 6">
    <name type="scientific">Glutamicibacter arilaitensis</name>
    <dbReference type="NCBI Taxonomy" id="256701"/>
    <lineage>
        <taxon>Bacteria</taxon>
        <taxon>Bacillati</taxon>
        <taxon>Actinomycetota</taxon>
        <taxon>Actinomycetes</taxon>
        <taxon>Micrococcales</taxon>
        <taxon>Micrococcaceae</taxon>
        <taxon>Glutamicibacter</taxon>
    </lineage>
</organism>
<keyword evidence="2" id="KW-0472">Membrane</keyword>
<feature type="domain" description="DUF7927" evidence="4">
    <location>
        <begin position="1686"/>
        <end position="1811"/>
    </location>
</feature>
<dbReference type="InterPro" id="IPR047589">
    <property type="entry name" value="DUF11_rpt"/>
</dbReference>
<feature type="compositionally biased region" description="Pro residues" evidence="1">
    <location>
        <begin position="2379"/>
        <end position="2406"/>
    </location>
</feature>
<feature type="domain" description="DUF7927" evidence="4">
    <location>
        <begin position="1426"/>
        <end position="1551"/>
    </location>
</feature>
<dbReference type="InterPro" id="IPR001434">
    <property type="entry name" value="OmcB-like_DUF11"/>
</dbReference>
<comment type="caution">
    <text evidence="5">The sequence shown here is derived from an EMBL/GenBank/DDBJ whole genome shotgun (WGS) entry which is preliminary data.</text>
</comment>
<evidence type="ECO:0000256" key="2">
    <source>
        <dbReference type="SAM" id="Phobius"/>
    </source>
</evidence>
<protein>
    <submittedName>
        <fullName evidence="5">DUF11 domain-containing protein</fullName>
    </submittedName>
</protein>
<dbReference type="PANTHER" id="PTHR34819">
    <property type="entry name" value="LARGE CYSTEINE-RICH PERIPLASMIC PROTEIN OMCB"/>
    <property type="match status" value="1"/>
</dbReference>
<feature type="compositionally biased region" description="Acidic residues" evidence="1">
    <location>
        <begin position="2337"/>
        <end position="2378"/>
    </location>
</feature>
<dbReference type="InterPro" id="IPR051172">
    <property type="entry name" value="Chlamydia_OmcB"/>
</dbReference>
<feature type="domain" description="DUF7927" evidence="4">
    <location>
        <begin position="1296"/>
        <end position="1421"/>
    </location>
</feature>
<feature type="domain" description="DUF7927" evidence="4">
    <location>
        <begin position="1946"/>
        <end position="2071"/>
    </location>
</feature>
<dbReference type="Pfam" id="PF01345">
    <property type="entry name" value="DUF11"/>
    <property type="match status" value="1"/>
</dbReference>
<dbReference type="Pfam" id="PF25549">
    <property type="entry name" value="DUF7927"/>
    <property type="match status" value="10"/>
</dbReference>
<feature type="region of interest" description="Disordered" evidence="1">
    <location>
        <begin position="385"/>
        <end position="410"/>
    </location>
</feature>
<name>A0A4Y8TVJ7_9MICC</name>
<dbReference type="InterPro" id="IPR026466">
    <property type="entry name" value="Fim_isopep_form_D2_dom"/>
</dbReference>
<dbReference type="NCBIfam" id="TIGR04226">
    <property type="entry name" value="RrgB_K2N_iso_D2"/>
    <property type="match status" value="1"/>
</dbReference>
<evidence type="ECO:0000259" key="3">
    <source>
        <dbReference type="Pfam" id="PF01345"/>
    </source>
</evidence>
<dbReference type="EMBL" id="SPDS01000002">
    <property type="protein sequence ID" value="TFH54859.1"/>
    <property type="molecule type" value="Genomic_DNA"/>
</dbReference>
<feature type="domain" description="DUF7927" evidence="4">
    <location>
        <begin position="1166"/>
        <end position="1291"/>
    </location>
</feature>
<dbReference type="Gene3D" id="2.60.40.740">
    <property type="match status" value="1"/>
</dbReference>
<feature type="domain" description="DUF7927" evidence="4">
    <location>
        <begin position="1036"/>
        <end position="1161"/>
    </location>
</feature>
<feature type="domain" description="DUF11" evidence="3">
    <location>
        <begin position="607"/>
        <end position="714"/>
    </location>
</feature>
<dbReference type="Proteomes" id="UP000297638">
    <property type="component" value="Unassembled WGS sequence"/>
</dbReference>
<dbReference type="PANTHER" id="PTHR34819:SF3">
    <property type="entry name" value="CELL SURFACE PROTEIN"/>
    <property type="match status" value="1"/>
</dbReference>
<evidence type="ECO:0000256" key="1">
    <source>
        <dbReference type="SAM" id="MobiDB-lite"/>
    </source>
</evidence>
<keyword evidence="2" id="KW-0812">Transmembrane</keyword>
<accession>A0A4Y8TVJ7</accession>
<feature type="domain" description="DUF7927" evidence="4">
    <location>
        <begin position="1556"/>
        <end position="1681"/>
    </location>
</feature>
<dbReference type="NCBIfam" id="TIGR01451">
    <property type="entry name" value="B_ant_repeat"/>
    <property type="match status" value="11"/>
</dbReference>
<evidence type="ECO:0000259" key="4">
    <source>
        <dbReference type="Pfam" id="PF25549"/>
    </source>
</evidence>
<feature type="transmembrane region" description="Helical" evidence="2">
    <location>
        <begin position="2422"/>
        <end position="2443"/>
    </location>
</feature>
<evidence type="ECO:0000313" key="6">
    <source>
        <dbReference type="Proteomes" id="UP000297638"/>
    </source>
</evidence>